<evidence type="ECO:0000256" key="4">
    <source>
        <dbReference type="ARBA" id="ARBA00022461"/>
    </source>
</evidence>
<protein>
    <submittedName>
        <fullName evidence="13">Uncharacterized protein</fullName>
    </submittedName>
</protein>
<dbReference type="GO" id="GO:0035725">
    <property type="term" value="P:sodium ion transmembrane transport"/>
    <property type="evidence" value="ECO:0000318"/>
    <property type="project" value="GO_Central"/>
</dbReference>
<keyword evidence="7" id="KW-0915">Sodium</keyword>
<dbReference type="PANTHER" id="PTHR11690">
    <property type="entry name" value="AMILORIDE-SENSITIVE SODIUM CHANNEL-RELATED"/>
    <property type="match status" value="1"/>
</dbReference>
<evidence type="ECO:0000256" key="5">
    <source>
        <dbReference type="ARBA" id="ARBA00022692"/>
    </source>
</evidence>
<keyword evidence="4 12" id="KW-0894">Sodium channel</keyword>
<keyword evidence="8 12" id="KW-0406">Ion transport</keyword>
<dbReference type="GO" id="GO:0005886">
    <property type="term" value="C:plasma membrane"/>
    <property type="evidence" value="ECO:0000318"/>
    <property type="project" value="GO_Central"/>
</dbReference>
<evidence type="ECO:0000256" key="9">
    <source>
        <dbReference type="ARBA" id="ARBA00023136"/>
    </source>
</evidence>
<dbReference type="InParanoid" id="E9FS69"/>
<dbReference type="GO" id="GO:0015280">
    <property type="term" value="F:ligand-gated sodium channel activity"/>
    <property type="evidence" value="ECO:0000318"/>
    <property type="project" value="GO_Central"/>
</dbReference>
<sequence length="332" mass="38352">MEAMRLWNDQIQMPSDLLSLVNVTATWNGIGRGDFKEMELVCWFGRNKSCEASGYWEILHTVVGPCYSFRVRQPVRETGLFNGLYIKIEAKSPFDNWFYYIHPHNVTPALNIYEIRNASNDFLGMGKFNTDVKINYHQAQSLNVRRDPCVEEAEYTAELCELECFSEQLVRHAGCRLPFMKLSNTSPNRNRPICNTSQTYLAAGEELKRMLLSDGTTWNRTGCNCIMSCFRTYYQTDKEKVMADAKTGRFRFRVFFQTRTYEARTQKLEYGLVHLFCAIGNSIGLLLGMSVLTLCEALEWGAFRLFHWFKSSTVVLLAGQQRRIHPRPSSLI</sequence>
<proteinExistence type="inferred from homology"/>
<keyword evidence="11 12" id="KW-0407">Ion channel</keyword>
<dbReference type="EMBL" id="GL732523">
    <property type="protein sequence ID" value="EFX89981.1"/>
    <property type="molecule type" value="Genomic_DNA"/>
</dbReference>
<dbReference type="OrthoDB" id="6344829at2759"/>
<keyword evidence="6" id="KW-1133">Transmembrane helix</keyword>
<evidence type="ECO:0000313" key="14">
    <source>
        <dbReference type="Proteomes" id="UP000000305"/>
    </source>
</evidence>
<evidence type="ECO:0000313" key="13">
    <source>
        <dbReference type="EMBL" id="EFX89981.1"/>
    </source>
</evidence>
<reference evidence="13 14" key="1">
    <citation type="journal article" date="2011" name="Science">
        <title>The ecoresponsive genome of Daphnia pulex.</title>
        <authorList>
            <person name="Colbourne J.K."/>
            <person name="Pfrender M.E."/>
            <person name="Gilbert D."/>
            <person name="Thomas W.K."/>
            <person name="Tucker A."/>
            <person name="Oakley T.H."/>
            <person name="Tokishita S."/>
            <person name="Aerts A."/>
            <person name="Arnold G.J."/>
            <person name="Basu M.K."/>
            <person name="Bauer D.J."/>
            <person name="Caceres C.E."/>
            <person name="Carmel L."/>
            <person name="Casola C."/>
            <person name="Choi J.H."/>
            <person name="Detter J.C."/>
            <person name="Dong Q."/>
            <person name="Dusheyko S."/>
            <person name="Eads B.D."/>
            <person name="Frohlich T."/>
            <person name="Geiler-Samerotte K.A."/>
            <person name="Gerlach D."/>
            <person name="Hatcher P."/>
            <person name="Jogdeo S."/>
            <person name="Krijgsveld J."/>
            <person name="Kriventseva E.V."/>
            <person name="Kultz D."/>
            <person name="Laforsch C."/>
            <person name="Lindquist E."/>
            <person name="Lopez J."/>
            <person name="Manak J.R."/>
            <person name="Muller J."/>
            <person name="Pangilinan J."/>
            <person name="Patwardhan R.P."/>
            <person name="Pitluck S."/>
            <person name="Pritham E.J."/>
            <person name="Rechtsteiner A."/>
            <person name="Rho M."/>
            <person name="Rogozin I.B."/>
            <person name="Sakarya O."/>
            <person name="Salamov A."/>
            <person name="Schaack S."/>
            <person name="Shapiro H."/>
            <person name="Shiga Y."/>
            <person name="Skalitzky C."/>
            <person name="Smith Z."/>
            <person name="Souvorov A."/>
            <person name="Sung W."/>
            <person name="Tang Z."/>
            <person name="Tsuchiya D."/>
            <person name="Tu H."/>
            <person name="Vos H."/>
            <person name="Wang M."/>
            <person name="Wolf Y.I."/>
            <person name="Yamagata H."/>
            <person name="Yamada T."/>
            <person name="Ye Y."/>
            <person name="Shaw J.R."/>
            <person name="Andrews J."/>
            <person name="Crease T.J."/>
            <person name="Tang H."/>
            <person name="Lucas S.M."/>
            <person name="Robertson H.M."/>
            <person name="Bork P."/>
            <person name="Koonin E.V."/>
            <person name="Zdobnov E.M."/>
            <person name="Grigoriev I.V."/>
            <person name="Lynch M."/>
            <person name="Boore J.L."/>
        </authorList>
    </citation>
    <scope>NUCLEOTIDE SEQUENCE [LARGE SCALE GENOMIC DNA]</scope>
</reference>
<dbReference type="Proteomes" id="UP000000305">
    <property type="component" value="Unassembled WGS sequence"/>
</dbReference>
<dbReference type="PRINTS" id="PR01078">
    <property type="entry name" value="AMINACHANNEL"/>
</dbReference>
<comment type="subcellular location">
    <subcellularLocation>
        <location evidence="1">Membrane</location>
        <topology evidence="1">Multi-pass membrane protein</topology>
    </subcellularLocation>
</comment>
<keyword evidence="14" id="KW-1185">Reference proteome</keyword>
<evidence type="ECO:0000256" key="2">
    <source>
        <dbReference type="ARBA" id="ARBA00007193"/>
    </source>
</evidence>
<dbReference type="AlphaFoldDB" id="E9FS69"/>
<keyword evidence="9" id="KW-0472">Membrane</keyword>
<dbReference type="Pfam" id="PF00858">
    <property type="entry name" value="ASC"/>
    <property type="match status" value="1"/>
</dbReference>
<evidence type="ECO:0000256" key="7">
    <source>
        <dbReference type="ARBA" id="ARBA00023053"/>
    </source>
</evidence>
<gene>
    <name evidence="13" type="ORF">DAPPUDRAFT_94123</name>
</gene>
<keyword evidence="5 12" id="KW-0812">Transmembrane</keyword>
<dbReference type="HOGENOM" id="CLU_067417_0_0_1"/>
<dbReference type="PANTHER" id="PTHR11690:SF300">
    <property type="entry name" value="PICKPOCKET PROTEIN 19"/>
    <property type="match status" value="1"/>
</dbReference>
<organism evidence="13 14">
    <name type="scientific">Daphnia pulex</name>
    <name type="common">Water flea</name>
    <dbReference type="NCBI Taxonomy" id="6669"/>
    <lineage>
        <taxon>Eukaryota</taxon>
        <taxon>Metazoa</taxon>
        <taxon>Ecdysozoa</taxon>
        <taxon>Arthropoda</taxon>
        <taxon>Crustacea</taxon>
        <taxon>Branchiopoda</taxon>
        <taxon>Diplostraca</taxon>
        <taxon>Cladocera</taxon>
        <taxon>Anomopoda</taxon>
        <taxon>Daphniidae</taxon>
        <taxon>Daphnia</taxon>
    </lineage>
</organism>
<name>E9FS69_DAPPU</name>
<dbReference type="Gene3D" id="1.10.287.770">
    <property type="entry name" value="YojJ-like"/>
    <property type="match status" value="1"/>
</dbReference>
<evidence type="ECO:0000256" key="10">
    <source>
        <dbReference type="ARBA" id="ARBA00023201"/>
    </source>
</evidence>
<dbReference type="KEGG" id="dpx:DAPPUDRAFT_94123"/>
<accession>E9FS69</accession>
<evidence type="ECO:0000256" key="8">
    <source>
        <dbReference type="ARBA" id="ARBA00023065"/>
    </source>
</evidence>
<keyword evidence="10 12" id="KW-0739">Sodium transport</keyword>
<dbReference type="InterPro" id="IPR001873">
    <property type="entry name" value="ENaC"/>
</dbReference>
<evidence type="ECO:0000256" key="11">
    <source>
        <dbReference type="ARBA" id="ARBA00023303"/>
    </source>
</evidence>
<keyword evidence="3 12" id="KW-0813">Transport</keyword>
<evidence type="ECO:0000256" key="12">
    <source>
        <dbReference type="RuleBase" id="RU000679"/>
    </source>
</evidence>
<dbReference type="Gene3D" id="1.10.287.820">
    <property type="entry name" value="Acid-sensing ion channel domain"/>
    <property type="match status" value="1"/>
</dbReference>
<evidence type="ECO:0000256" key="6">
    <source>
        <dbReference type="ARBA" id="ARBA00022989"/>
    </source>
</evidence>
<evidence type="ECO:0000256" key="3">
    <source>
        <dbReference type="ARBA" id="ARBA00022448"/>
    </source>
</evidence>
<comment type="similarity">
    <text evidence="2 12">Belongs to the amiloride-sensitive sodium channel (TC 1.A.6) family.</text>
</comment>
<evidence type="ECO:0000256" key="1">
    <source>
        <dbReference type="ARBA" id="ARBA00004141"/>
    </source>
</evidence>